<name>A0A845LCM4_HELGE</name>
<feature type="compositionally biased region" description="Basic and acidic residues" evidence="7">
    <location>
        <begin position="246"/>
        <end position="264"/>
    </location>
</feature>
<gene>
    <name evidence="9" type="ORF">GTO89_04170</name>
</gene>
<dbReference type="PRINTS" id="PR00046">
    <property type="entry name" value="SIGMA70FCT"/>
</dbReference>
<dbReference type="InterPro" id="IPR013325">
    <property type="entry name" value="RNA_pol_sigma_r2"/>
</dbReference>
<evidence type="ECO:0000313" key="9">
    <source>
        <dbReference type="EMBL" id="MZP42235.1"/>
    </source>
</evidence>
<protein>
    <submittedName>
        <fullName evidence="9">Sigma-70 family RNA polymerase sigma factor</fullName>
    </submittedName>
</protein>
<feature type="domain" description="HTH cro/C1-type" evidence="8">
    <location>
        <begin position="200"/>
        <end position="219"/>
    </location>
</feature>
<dbReference type="AlphaFoldDB" id="A0A845LCM4"/>
<dbReference type="GO" id="GO:0006352">
    <property type="term" value="P:DNA-templated transcription initiation"/>
    <property type="evidence" value="ECO:0007669"/>
    <property type="project" value="InterPro"/>
</dbReference>
<dbReference type="Proteomes" id="UP000471031">
    <property type="component" value="Unassembled WGS sequence"/>
</dbReference>
<evidence type="ECO:0000256" key="1">
    <source>
        <dbReference type="ARBA" id="ARBA00007788"/>
    </source>
</evidence>
<dbReference type="EMBL" id="WXEX01000003">
    <property type="protein sequence ID" value="MZP42235.1"/>
    <property type="molecule type" value="Genomic_DNA"/>
</dbReference>
<dbReference type="InterPro" id="IPR014284">
    <property type="entry name" value="RNA_pol_sigma-70_dom"/>
</dbReference>
<evidence type="ECO:0000256" key="3">
    <source>
        <dbReference type="ARBA" id="ARBA00023015"/>
    </source>
</evidence>
<dbReference type="GO" id="GO:0030435">
    <property type="term" value="P:sporulation resulting in formation of a cellular spore"/>
    <property type="evidence" value="ECO:0007669"/>
    <property type="project" value="UniProtKB-KW"/>
</dbReference>
<dbReference type="PANTHER" id="PTHR30376:SF3">
    <property type="entry name" value="RNA POLYMERASE SIGMA FACTOR RPOH"/>
    <property type="match status" value="1"/>
</dbReference>
<dbReference type="GO" id="GO:0003677">
    <property type="term" value="F:DNA binding"/>
    <property type="evidence" value="ECO:0007669"/>
    <property type="project" value="UniProtKB-KW"/>
</dbReference>
<dbReference type="Gene3D" id="1.10.10.10">
    <property type="entry name" value="Winged helix-like DNA-binding domain superfamily/Winged helix DNA-binding domain"/>
    <property type="match status" value="1"/>
</dbReference>
<comment type="similarity">
    <text evidence="1">Belongs to the sigma-70 factor family.</text>
</comment>
<dbReference type="CDD" id="cd06171">
    <property type="entry name" value="Sigma70_r4"/>
    <property type="match status" value="1"/>
</dbReference>
<dbReference type="PROSITE" id="PS50943">
    <property type="entry name" value="HTH_CROC1"/>
    <property type="match status" value="1"/>
</dbReference>
<keyword evidence="6" id="KW-0804">Transcription</keyword>
<dbReference type="SUPFAM" id="SSF88659">
    <property type="entry name" value="Sigma3 and sigma4 domains of RNA polymerase sigma factors"/>
    <property type="match status" value="1"/>
</dbReference>
<dbReference type="InterPro" id="IPR036388">
    <property type="entry name" value="WH-like_DNA-bd_sf"/>
</dbReference>
<evidence type="ECO:0000256" key="5">
    <source>
        <dbReference type="ARBA" id="ARBA00023125"/>
    </source>
</evidence>
<evidence type="ECO:0000256" key="6">
    <source>
        <dbReference type="ARBA" id="ARBA00023163"/>
    </source>
</evidence>
<dbReference type="OrthoDB" id="9809557at2"/>
<dbReference type="Pfam" id="PF04542">
    <property type="entry name" value="Sigma70_r2"/>
    <property type="match status" value="1"/>
</dbReference>
<dbReference type="PROSITE" id="PS00715">
    <property type="entry name" value="SIGMA70_1"/>
    <property type="match status" value="1"/>
</dbReference>
<organism evidence="9 10">
    <name type="scientific">Heliomicrobium gestii</name>
    <name type="common">Heliobacterium gestii</name>
    <dbReference type="NCBI Taxonomy" id="2699"/>
    <lineage>
        <taxon>Bacteria</taxon>
        <taxon>Bacillati</taxon>
        <taxon>Bacillota</taxon>
        <taxon>Clostridia</taxon>
        <taxon>Eubacteriales</taxon>
        <taxon>Heliobacteriaceae</taxon>
        <taxon>Heliomicrobium</taxon>
    </lineage>
</organism>
<accession>A0A845LCM4</accession>
<keyword evidence="2" id="KW-0749">Sporulation</keyword>
<keyword evidence="4" id="KW-0731">Sigma factor</keyword>
<dbReference type="NCBIfam" id="TIGR02937">
    <property type="entry name" value="sigma70-ECF"/>
    <property type="match status" value="1"/>
</dbReference>
<keyword evidence="10" id="KW-1185">Reference proteome</keyword>
<dbReference type="InterPro" id="IPR001387">
    <property type="entry name" value="Cro/C1-type_HTH"/>
</dbReference>
<dbReference type="NCBIfam" id="NF004471">
    <property type="entry name" value="PRK05803.1"/>
    <property type="match status" value="1"/>
</dbReference>
<evidence type="ECO:0000256" key="2">
    <source>
        <dbReference type="ARBA" id="ARBA00022969"/>
    </source>
</evidence>
<feature type="region of interest" description="Disordered" evidence="7">
    <location>
        <begin position="238"/>
        <end position="264"/>
    </location>
</feature>
<dbReference type="InterPro" id="IPR050813">
    <property type="entry name" value="Sigma-70_Factor"/>
</dbReference>
<evidence type="ECO:0000313" key="10">
    <source>
        <dbReference type="Proteomes" id="UP000471031"/>
    </source>
</evidence>
<dbReference type="InterPro" id="IPR007627">
    <property type="entry name" value="RNA_pol_sigma70_r2"/>
</dbReference>
<evidence type="ECO:0000256" key="7">
    <source>
        <dbReference type="SAM" id="MobiDB-lite"/>
    </source>
</evidence>
<dbReference type="Gene3D" id="1.20.120.1810">
    <property type="match status" value="1"/>
</dbReference>
<sequence length="264" mass="29667">MVTACVAAFLTLLLKGFATLFGGLNSNSFPKPLSVEEEAECIARTASGDAEAREKLITHNLRLVAHICKKYYSNDEEIEELISIGTIGLIKAINTFKAEKKVRLSTYASRCIENEVLMHFRDKKRDSRVVSFEESVGVDKDGNTMTYSDILGTDGDTVSEMVERSFEVEDLQDKVRRRLNKKEREILMLRYGLDDGTPKTQQTVADLLNISRSYVSRIEGRGIRKLIKEYAREISGNGDGVGLMKKGRELKKTTPKKGDEPETF</sequence>
<dbReference type="SUPFAM" id="SSF88946">
    <property type="entry name" value="Sigma2 domain of RNA polymerase sigma factors"/>
    <property type="match status" value="1"/>
</dbReference>
<evidence type="ECO:0000256" key="4">
    <source>
        <dbReference type="ARBA" id="ARBA00023082"/>
    </source>
</evidence>
<proteinExistence type="inferred from homology"/>
<keyword evidence="5" id="KW-0238">DNA-binding</keyword>
<evidence type="ECO:0000259" key="8">
    <source>
        <dbReference type="PROSITE" id="PS50943"/>
    </source>
</evidence>
<dbReference type="InterPro" id="IPR000943">
    <property type="entry name" value="RNA_pol_sigma70"/>
</dbReference>
<dbReference type="Pfam" id="PF04545">
    <property type="entry name" value="Sigma70_r4"/>
    <property type="match status" value="1"/>
</dbReference>
<dbReference type="GO" id="GO:0016987">
    <property type="term" value="F:sigma factor activity"/>
    <property type="evidence" value="ECO:0007669"/>
    <property type="project" value="UniProtKB-KW"/>
</dbReference>
<dbReference type="RefSeq" id="WP_161260814.1">
    <property type="nucleotide sequence ID" value="NZ_JAFBDC010000006.1"/>
</dbReference>
<dbReference type="InterPro" id="IPR013324">
    <property type="entry name" value="RNA_pol_sigma_r3/r4-like"/>
</dbReference>
<keyword evidence="3" id="KW-0805">Transcription regulation</keyword>
<dbReference type="PIRSF" id="PIRSF000770">
    <property type="entry name" value="RNA_pol_sigma-SigE/K"/>
    <property type="match status" value="1"/>
</dbReference>
<dbReference type="InterPro" id="IPR007630">
    <property type="entry name" value="RNA_pol_sigma70_r4"/>
</dbReference>
<reference evidence="9 10" key="1">
    <citation type="submission" date="2020-01" db="EMBL/GenBank/DDBJ databases">
        <title>Whole genome sequence of Heliobacterium gestii DSM 11169.</title>
        <authorList>
            <person name="Kyndt J.A."/>
            <person name="Meyer T.E."/>
        </authorList>
    </citation>
    <scope>NUCLEOTIDE SEQUENCE [LARGE SCALE GENOMIC DNA]</scope>
    <source>
        <strain evidence="9 10">DSM 11169</strain>
    </source>
</reference>
<comment type="caution">
    <text evidence="9">The sequence shown here is derived from an EMBL/GenBank/DDBJ whole genome shotgun (WGS) entry which is preliminary data.</text>
</comment>
<dbReference type="PANTHER" id="PTHR30376">
    <property type="entry name" value="SIGMA FACTOR RPOH HEAT SHOCK RELATED"/>
    <property type="match status" value="1"/>
</dbReference>